<accession>A0A6A6B3S5</accession>
<evidence type="ECO:0000313" key="3">
    <source>
        <dbReference type="EMBL" id="KAF2137381.1"/>
    </source>
</evidence>
<protein>
    <submittedName>
        <fullName evidence="3">Uncharacterized protein</fullName>
    </submittedName>
</protein>
<proteinExistence type="predicted"/>
<gene>
    <name evidence="3" type="ORF">K452DRAFT_341121</name>
</gene>
<sequence>MAPRWTNEEMDRLLELTDVGKSREDIENTMEKEGYPRRGWQATKTKVEMMRREGITRQSLQANNVLISLKKSNEARLTYFYLGFPKPYKRGRWGISHQTLVNATNRFLRLSHPRAGQIGSPHLGDSTTPAVSPSHQSKVNVPQTQNSPDAATPEKEPQTQEDHSEPAPLTEGAETQDTHCGSTSGVEPEPQSQDAHDETSISNGLQCKMLMTSLRSQTQMTCKLYDGEHEALPQEEEQLEDDHSGVSTTEDANSDVSVTEDNEAASTPLRPQRNYLAAHNNWNKKRVNHLCEQEERRSKRVKEWDGTLLVNKVNLKETRYRIRGLELELNEFDQKEKQLKQELQNLEQDRQTVGQELRGLDQAEDMINEGIKDLSGRIDEEKAMEKRERAEKQILEEQIAVYERNKAAFE</sequence>
<feature type="compositionally biased region" description="Polar residues" evidence="2">
    <location>
        <begin position="245"/>
        <end position="257"/>
    </location>
</feature>
<evidence type="ECO:0000256" key="2">
    <source>
        <dbReference type="SAM" id="MobiDB-lite"/>
    </source>
</evidence>
<feature type="region of interest" description="Disordered" evidence="2">
    <location>
        <begin position="233"/>
        <end position="270"/>
    </location>
</feature>
<evidence type="ECO:0000313" key="4">
    <source>
        <dbReference type="Proteomes" id="UP000799438"/>
    </source>
</evidence>
<evidence type="ECO:0000256" key="1">
    <source>
        <dbReference type="SAM" id="Coils"/>
    </source>
</evidence>
<feature type="compositionally biased region" description="Polar residues" evidence="2">
    <location>
        <begin position="125"/>
        <end position="149"/>
    </location>
</feature>
<name>A0A6A6B3S5_9PEZI</name>
<dbReference type="Proteomes" id="UP000799438">
    <property type="component" value="Unassembled WGS sequence"/>
</dbReference>
<feature type="compositionally biased region" description="Basic and acidic residues" evidence="2">
    <location>
        <begin position="152"/>
        <end position="165"/>
    </location>
</feature>
<keyword evidence="4" id="KW-1185">Reference proteome</keyword>
<feature type="compositionally biased region" description="Polar residues" evidence="2">
    <location>
        <begin position="173"/>
        <end position="193"/>
    </location>
</feature>
<organism evidence="3 4">
    <name type="scientific">Aplosporella prunicola CBS 121167</name>
    <dbReference type="NCBI Taxonomy" id="1176127"/>
    <lineage>
        <taxon>Eukaryota</taxon>
        <taxon>Fungi</taxon>
        <taxon>Dikarya</taxon>
        <taxon>Ascomycota</taxon>
        <taxon>Pezizomycotina</taxon>
        <taxon>Dothideomycetes</taxon>
        <taxon>Dothideomycetes incertae sedis</taxon>
        <taxon>Botryosphaeriales</taxon>
        <taxon>Aplosporellaceae</taxon>
        <taxon>Aplosporella</taxon>
    </lineage>
</organism>
<feature type="region of interest" description="Disordered" evidence="2">
    <location>
        <begin position="114"/>
        <end position="200"/>
    </location>
</feature>
<keyword evidence="1" id="KW-0175">Coiled coil</keyword>
<feature type="coiled-coil region" evidence="1">
    <location>
        <begin position="315"/>
        <end position="405"/>
    </location>
</feature>
<dbReference type="EMBL" id="ML995503">
    <property type="protein sequence ID" value="KAF2137381.1"/>
    <property type="molecule type" value="Genomic_DNA"/>
</dbReference>
<dbReference type="AlphaFoldDB" id="A0A6A6B3S5"/>
<dbReference type="RefSeq" id="XP_033393097.1">
    <property type="nucleotide sequence ID" value="XM_033545359.1"/>
</dbReference>
<reference evidence="3" key="1">
    <citation type="journal article" date="2020" name="Stud. Mycol.">
        <title>101 Dothideomycetes genomes: a test case for predicting lifestyles and emergence of pathogens.</title>
        <authorList>
            <person name="Haridas S."/>
            <person name="Albert R."/>
            <person name="Binder M."/>
            <person name="Bloem J."/>
            <person name="Labutti K."/>
            <person name="Salamov A."/>
            <person name="Andreopoulos B."/>
            <person name="Baker S."/>
            <person name="Barry K."/>
            <person name="Bills G."/>
            <person name="Bluhm B."/>
            <person name="Cannon C."/>
            <person name="Castanera R."/>
            <person name="Culley D."/>
            <person name="Daum C."/>
            <person name="Ezra D."/>
            <person name="Gonzalez J."/>
            <person name="Henrissat B."/>
            <person name="Kuo A."/>
            <person name="Liang C."/>
            <person name="Lipzen A."/>
            <person name="Lutzoni F."/>
            <person name="Magnuson J."/>
            <person name="Mondo S."/>
            <person name="Nolan M."/>
            <person name="Ohm R."/>
            <person name="Pangilinan J."/>
            <person name="Park H.-J."/>
            <person name="Ramirez L."/>
            <person name="Alfaro M."/>
            <person name="Sun H."/>
            <person name="Tritt A."/>
            <person name="Yoshinaga Y."/>
            <person name="Zwiers L.-H."/>
            <person name="Turgeon B."/>
            <person name="Goodwin S."/>
            <person name="Spatafora J."/>
            <person name="Crous P."/>
            <person name="Grigoriev I."/>
        </authorList>
    </citation>
    <scope>NUCLEOTIDE SEQUENCE</scope>
    <source>
        <strain evidence="3">CBS 121167</strain>
    </source>
</reference>
<dbReference type="GeneID" id="54302865"/>